<organism evidence="3">
    <name type="scientific">anaerobic digester metagenome</name>
    <dbReference type="NCBI Taxonomy" id="1263854"/>
    <lineage>
        <taxon>unclassified sequences</taxon>
        <taxon>metagenomes</taxon>
        <taxon>ecological metagenomes</taxon>
    </lineage>
</organism>
<dbReference type="InterPro" id="IPR029052">
    <property type="entry name" value="Metallo-depent_PP-like"/>
</dbReference>
<evidence type="ECO:0000313" key="3">
    <source>
        <dbReference type="EMBL" id="VFU18166.1"/>
    </source>
</evidence>
<dbReference type="Gene3D" id="3.60.21.10">
    <property type="match status" value="1"/>
</dbReference>
<sequence>MKKADEIPSRPGTLVTLFLCGDVMTGRGIDQILPFPCDPAIHESYMQSALGYVELAETVHGRIPAPVDFRYIWGDALDILDSMAPDARIVNLETAVTVRDDYWRGKGINYRMNPKNVPCLTKARIDCCSLANNHVLDWGYAGLLDTIETLQAAGIQTAGAGPGPREAAEPAIVGAPGKARVLVFSFGTETSGIPPEWQAAPGRPGVNLLPDLSGETVQAIGEQVSRVRQPGDIVVASIHWGGNWGYTIPLAHREFARNLIDRAGVDIIHGHSSHHVLGIEVYRHKLILYGCGDFLNDYEGIGGYGRYRGDIGLMYFPSIDPSQGRLVQMRMFPTQIHRFRVRRASRTDALWIQNVLNRESILRGASISIDENDVLTLSRNAGE</sequence>
<gene>
    <name evidence="3" type="ORF">SCFA_780007</name>
</gene>
<evidence type="ECO:0000259" key="2">
    <source>
        <dbReference type="SMART" id="SM00854"/>
    </source>
</evidence>
<evidence type="ECO:0000256" key="1">
    <source>
        <dbReference type="ARBA" id="ARBA00005662"/>
    </source>
</evidence>
<dbReference type="InterPro" id="IPR052169">
    <property type="entry name" value="CW_Biosynth-Accessory"/>
</dbReference>
<dbReference type="CDD" id="cd07381">
    <property type="entry name" value="MPP_CapA"/>
    <property type="match status" value="1"/>
</dbReference>
<dbReference type="AlphaFoldDB" id="A0A485M6E5"/>
<dbReference type="InterPro" id="IPR019079">
    <property type="entry name" value="Capsule_synth_CapA"/>
</dbReference>
<comment type="similarity">
    <text evidence="1">Belongs to the CapA family.</text>
</comment>
<dbReference type="SUPFAM" id="SSF56300">
    <property type="entry name" value="Metallo-dependent phosphatases"/>
    <property type="match status" value="1"/>
</dbReference>
<protein>
    <recommendedName>
        <fullName evidence="2">Capsule synthesis protein CapA domain-containing protein</fullName>
    </recommendedName>
</protein>
<dbReference type="PANTHER" id="PTHR33393:SF11">
    <property type="entry name" value="POLYGLUTAMINE SYNTHESIS ACCESSORY PROTEIN RV0574C-RELATED"/>
    <property type="match status" value="1"/>
</dbReference>
<proteinExistence type="inferred from homology"/>
<dbReference type="EMBL" id="CAADRM010000145">
    <property type="protein sequence ID" value="VFU18166.1"/>
    <property type="molecule type" value="Genomic_DNA"/>
</dbReference>
<accession>A0A485M6E5</accession>
<dbReference type="PANTHER" id="PTHR33393">
    <property type="entry name" value="POLYGLUTAMINE SYNTHESIS ACCESSORY PROTEIN RV0574C-RELATED"/>
    <property type="match status" value="1"/>
</dbReference>
<feature type="domain" description="Capsule synthesis protein CapA" evidence="2">
    <location>
        <begin position="16"/>
        <end position="298"/>
    </location>
</feature>
<name>A0A485M6E5_9ZZZZ</name>
<reference evidence="3" key="1">
    <citation type="submission" date="2019-03" db="EMBL/GenBank/DDBJ databases">
        <authorList>
            <person name="Hao L."/>
        </authorList>
    </citation>
    <scope>NUCLEOTIDE SEQUENCE</scope>
</reference>
<dbReference type="Pfam" id="PF09587">
    <property type="entry name" value="PGA_cap"/>
    <property type="match status" value="1"/>
</dbReference>
<dbReference type="SMART" id="SM00854">
    <property type="entry name" value="PGA_cap"/>
    <property type="match status" value="1"/>
</dbReference>